<name>A0AC35G497_9BILA</name>
<protein>
    <submittedName>
        <fullName evidence="2">Uncharacterized protein</fullName>
    </submittedName>
</protein>
<sequence>MEIIPYTLAKNAGFSPFETVKLLRRQHAKGKKDFGISIVKGAVTNIKEENVLQPLLVTSYAIMQASETVRSILKIDDIIIKPPKTTMPKVKRKFDSNIFSY</sequence>
<accession>A0AC35G497</accession>
<proteinExistence type="predicted"/>
<reference evidence="2" key="1">
    <citation type="submission" date="2022-11" db="UniProtKB">
        <authorList>
            <consortium name="WormBaseParasite"/>
        </authorList>
    </citation>
    <scope>IDENTIFICATION</scope>
</reference>
<dbReference type="WBParaSite" id="PS1159_v2.g23799.t1">
    <property type="protein sequence ID" value="PS1159_v2.g23799.t1"/>
    <property type="gene ID" value="PS1159_v2.g23799"/>
</dbReference>
<evidence type="ECO:0000313" key="1">
    <source>
        <dbReference type="Proteomes" id="UP000887580"/>
    </source>
</evidence>
<dbReference type="Proteomes" id="UP000887580">
    <property type="component" value="Unplaced"/>
</dbReference>
<evidence type="ECO:0000313" key="2">
    <source>
        <dbReference type="WBParaSite" id="PS1159_v2.g23799.t1"/>
    </source>
</evidence>
<organism evidence="1 2">
    <name type="scientific">Panagrolaimus sp. PS1159</name>
    <dbReference type="NCBI Taxonomy" id="55785"/>
    <lineage>
        <taxon>Eukaryota</taxon>
        <taxon>Metazoa</taxon>
        <taxon>Ecdysozoa</taxon>
        <taxon>Nematoda</taxon>
        <taxon>Chromadorea</taxon>
        <taxon>Rhabditida</taxon>
        <taxon>Tylenchina</taxon>
        <taxon>Panagrolaimomorpha</taxon>
        <taxon>Panagrolaimoidea</taxon>
        <taxon>Panagrolaimidae</taxon>
        <taxon>Panagrolaimus</taxon>
    </lineage>
</organism>